<accession>A0AAV4RAL0</accession>
<name>A0AAV4RAL0_9ARAC</name>
<dbReference type="AlphaFoldDB" id="A0AAV4RAL0"/>
<evidence type="ECO:0000313" key="2">
    <source>
        <dbReference type="Proteomes" id="UP001054837"/>
    </source>
</evidence>
<organism evidence="1 2">
    <name type="scientific">Caerostris darwini</name>
    <dbReference type="NCBI Taxonomy" id="1538125"/>
    <lineage>
        <taxon>Eukaryota</taxon>
        <taxon>Metazoa</taxon>
        <taxon>Ecdysozoa</taxon>
        <taxon>Arthropoda</taxon>
        <taxon>Chelicerata</taxon>
        <taxon>Arachnida</taxon>
        <taxon>Araneae</taxon>
        <taxon>Araneomorphae</taxon>
        <taxon>Entelegynae</taxon>
        <taxon>Araneoidea</taxon>
        <taxon>Araneidae</taxon>
        <taxon>Caerostris</taxon>
    </lineage>
</organism>
<comment type="caution">
    <text evidence="1">The sequence shown here is derived from an EMBL/GenBank/DDBJ whole genome shotgun (WGS) entry which is preliminary data.</text>
</comment>
<protein>
    <submittedName>
        <fullName evidence="1">Uncharacterized protein</fullName>
    </submittedName>
</protein>
<gene>
    <name evidence="1" type="ORF">CDAR_218261</name>
</gene>
<dbReference type="Proteomes" id="UP001054837">
    <property type="component" value="Unassembled WGS sequence"/>
</dbReference>
<keyword evidence="2" id="KW-1185">Reference proteome</keyword>
<dbReference type="EMBL" id="BPLQ01005796">
    <property type="protein sequence ID" value="GIY17255.1"/>
    <property type="molecule type" value="Genomic_DNA"/>
</dbReference>
<proteinExistence type="predicted"/>
<sequence>MRFPSTGINRAIEEIWNTISAECHLFLEQCLSRKALVFAHAPWSVVSFDMLLNNDESVTLRRDSEAENNCHARLGMIKIWPTLCYWEVPNLWMRECFIILHCANRISVNLLIGDC</sequence>
<reference evidence="1 2" key="1">
    <citation type="submission" date="2021-06" db="EMBL/GenBank/DDBJ databases">
        <title>Caerostris darwini draft genome.</title>
        <authorList>
            <person name="Kono N."/>
            <person name="Arakawa K."/>
        </authorList>
    </citation>
    <scope>NUCLEOTIDE SEQUENCE [LARGE SCALE GENOMIC DNA]</scope>
</reference>
<evidence type="ECO:0000313" key="1">
    <source>
        <dbReference type="EMBL" id="GIY17255.1"/>
    </source>
</evidence>